<keyword evidence="1" id="KW-1133">Transmembrane helix</keyword>
<organism evidence="2 3">
    <name type="scientific">Drosophila busckii</name>
    <name type="common">Fruit fly</name>
    <dbReference type="NCBI Taxonomy" id="30019"/>
    <lineage>
        <taxon>Eukaryota</taxon>
        <taxon>Metazoa</taxon>
        <taxon>Ecdysozoa</taxon>
        <taxon>Arthropoda</taxon>
        <taxon>Hexapoda</taxon>
        <taxon>Insecta</taxon>
        <taxon>Pterygota</taxon>
        <taxon>Neoptera</taxon>
        <taxon>Endopterygota</taxon>
        <taxon>Diptera</taxon>
        <taxon>Brachycera</taxon>
        <taxon>Muscomorpha</taxon>
        <taxon>Ephydroidea</taxon>
        <taxon>Drosophilidae</taxon>
        <taxon>Drosophila</taxon>
    </lineage>
</organism>
<dbReference type="EMBL" id="CP012524">
    <property type="protein sequence ID" value="ALC42725.1"/>
    <property type="molecule type" value="Genomic_DNA"/>
</dbReference>
<dbReference type="Proteomes" id="UP000494163">
    <property type="component" value="Chromosome 2R"/>
</dbReference>
<keyword evidence="1" id="KW-0472">Membrane</keyword>
<keyword evidence="3" id="KW-1185">Reference proteome</keyword>
<reference evidence="2 3" key="1">
    <citation type="submission" date="2015-08" db="EMBL/GenBank/DDBJ databases">
        <title>Ancestral chromatin configuration constrains chromatin evolution on differentiating sex chromosomes in Drosophila.</title>
        <authorList>
            <person name="Zhou Q."/>
            <person name="Bachtrog D."/>
        </authorList>
    </citation>
    <scope>NUCLEOTIDE SEQUENCE [LARGE SCALE GENOMIC DNA]</scope>
    <source>
        <tissue evidence="2">Whole larvae</tissue>
    </source>
</reference>
<evidence type="ECO:0000256" key="1">
    <source>
        <dbReference type="SAM" id="Phobius"/>
    </source>
</evidence>
<dbReference type="STRING" id="30019.A0A0M4EWZ2"/>
<evidence type="ECO:0000313" key="2">
    <source>
        <dbReference type="EMBL" id="ALC42725.1"/>
    </source>
</evidence>
<evidence type="ECO:0000313" key="3">
    <source>
        <dbReference type="Proteomes" id="UP000494163"/>
    </source>
</evidence>
<feature type="transmembrane region" description="Helical" evidence="1">
    <location>
        <begin position="135"/>
        <end position="153"/>
    </location>
</feature>
<sequence>MVLLRVRESSLKLKEPVILDWNKLRKQSKLQLTQFLFYLNNLQSHPTGDMALPQGAFAACKLREQFQERDMIVSRLRAANADKTEYQQQRETLPMKYNDKLMNSIWGLYNRYSPHNVKKNEYAPPKFELLRHQSLCLACTLTPILYIYIYILIFCY</sequence>
<gene>
    <name evidence="2" type="ORF">Dbus_chr2Rg2304</name>
</gene>
<dbReference type="AlphaFoldDB" id="A0A0M4EWZ2"/>
<protein>
    <submittedName>
        <fullName evidence="2">CG16926</fullName>
    </submittedName>
</protein>
<keyword evidence="1" id="KW-0812">Transmembrane</keyword>
<accession>A0A0M4EWZ2</accession>
<proteinExistence type="predicted"/>
<dbReference type="OrthoDB" id="6479173at2759"/>
<name>A0A0M4EWZ2_DROBS</name>